<dbReference type="AlphaFoldDB" id="A0A4Y2G9Q7"/>
<dbReference type="Proteomes" id="UP000499080">
    <property type="component" value="Unassembled WGS sequence"/>
</dbReference>
<keyword evidence="2" id="KW-1185">Reference proteome</keyword>
<organism evidence="1 2">
    <name type="scientific">Araneus ventricosus</name>
    <name type="common">Orbweaver spider</name>
    <name type="synonym">Epeira ventricosa</name>
    <dbReference type="NCBI Taxonomy" id="182803"/>
    <lineage>
        <taxon>Eukaryota</taxon>
        <taxon>Metazoa</taxon>
        <taxon>Ecdysozoa</taxon>
        <taxon>Arthropoda</taxon>
        <taxon>Chelicerata</taxon>
        <taxon>Arachnida</taxon>
        <taxon>Araneae</taxon>
        <taxon>Araneomorphae</taxon>
        <taxon>Entelegynae</taxon>
        <taxon>Araneoidea</taxon>
        <taxon>Araneidae</taxon>
        <taxon>Araneus</taxon>
    </lineage>
</organism>
<sequence length="128" mass="15038">MFKHTRRAGDVSCSDDYPCCEILHCIHRRLINKRFSVAPEEEIQGIEVRGKWKTSNRSAESNPPPGICNIEMVTHRSRKICWCTIMHELHVLAHSGRYSLQQIRVTCCRKRRYFGPLRRSGRRYGPNR</sequence>
<accession>A0A4Y2G9Q7</accession>
<evidence type="ECO:0000313" key="2">
    <source>
        <dbReference type="Proteomes" id="UP000499080"/>
    </source>
</evidence>
<reference evidence="1 2" key="1">
    <citation type="journal article" date="2019" name="Sci. Rep.">
        <title>Orb-weaving spider Araneus ventricosus genome elucidates the spidroin gene catalogue.</title>
        <authorList>
            <person name="Kono N."/>
            <person name="Nakamura H."/>
            <person name="Ohtoshi R."/>
            <person name="Moran D.A.P."/>
            <person name="Shinohara A."/>
            <person name="Yoshida Y."/>
            <person name="Fujiwara M."/>
            <person name="Mori M."/>
            <person name="Tomita M."/>
            <person name="Arakawa K."/>
        </authorList>
    </citation>
    <scope>NUCLEOTIDE SEQUENCE [LARGE SCALE GENOMIC DNA]</scope>
</reference>
<dbReference type="EMBL" id="BGPR01001251">
    <property type="protein sequence ID" value="GBM49338.1"/>
    <property type="molecule type" value="Genomic_DNA"/>
</dbReference>
<comment type="caution">
    <text evidence="1">The sequence shown here is derived from an EMBL/GenBank/DDBJ whole genome shotgun (WGS) entry which is preliminary data.</text>
</comment>
<proteinExistence type="predicted"/>
<gene>
    <name evidence="1" type="ORF">AVEN_148667_1</name>
</gene>
<protein>
    <submittedName>
        <fullName evidence="1">Uncharacterized protein</fullName>
    </submittedName>
</protein>
<name>A0A4Y2G9Q7_ARAVE</name>
<evidence type="ECO:0000313" key="1">
    <source>
        <dbReference type="EMBL" id="GBM49338.1"/>
    </source>
</evidence>